<name>A0A1S4CP76_TOBAC</name>
<evidence type="ECO:0000313" key="2">
    <source>
        <dbReference type="RefSeq" id="XP_016503060.1"/>
    </source>
</evidence>
<reference evidence="2 3" key="2">
    <citation type="submission" date="2025-08" db="UniProtKB">
        <authorList>
            <consortium name="RefSeq"/>
        </authorList>
    </citation>
    <scope>IDENTIFICATION</scope>
</reference>
<dbReference type="OrthoDB" id="1920576at2759"/>
<organism evidence="3">
    <name type="scientific">Nicotiana tabacum</name>
    <name type="common">Common tobacco</name>
    <dbReference type="NCBI Taxonomy" id="4097"/>
    <lineage>
        <taxon>Eukaryota</taxon>
        <taxon>Viridiplantae</taxon>
        <taxon>Streptophyta</taxon>
        <taxon>Embryophyta</taxon>
        <taxon>Tracheophyta</taxon>
        <taxon>Spermatophyta</taxon>
        <taxon>Magnoliopsida</taxon>
        <taxon>eudicotyledons</taxon>
        <taxon>Gunneridae</taxon>
        <taxon>Pentapetalae</taxon>
        <taxon>asterids</taxon>
        <taxon>lamiids</taxon>
        <taxon>Solanales</taxon>
        <taxon>Solanaceae</taxon>
        <taxon>Nicotianoideae</taxon>
        <taxon>Nicotianeae</taxon>
        <taxon>Nicotiana</taxon>
    </lineage>
</organism>
<accession>A0A1S4CP76</accession>
<gene>
    <name evidence="2 3" type="primary">LOC107821160</name>
</gene>
<protein>
    <submittedName>
        <fullName evidence="2 3">Uncharacterized protein isoform X1</fullName>
    </submittedName>
</protein>
<dbReference type="Proteomes" id="UP000790787">
    <property type="component" value="Chromosome 6"/>
</dbReference>
<dbReference type="RefSeq" id="XP_016503060.1">
    <property type="nucleotide sequence ID" value="XM_016647574.1"/>
</dbReference>
<sequence length="1029" mass="115136">MHCILRRSGSIIQKDPDMDDSALSLKSLEDYGVSSVIWRFSNCRSTDVTFFVLESNGLWRVLVLPQQYLYREICRRSLQSNVNSFQVGSLLALTSFLFGREKIQRVFNIGSPLESISSRSSLHDGGAFSHLKKWDMLSIIPSGQNPIIECEFPGTISVGSDANSVEDMDVHDPKENRSTDRCSRKKPRKKGKRNRNLKCSNGLNELQSAVGCSITQAVIQSIQHRSISSANMSNSLMTDAMTVNSIALGLSSNERCSSGGCKSPHTIVSTEVSSTGDILNSAGEKKKRSKQHVGNPYVTEKKDKYFRRVPKDSNVYASSTGNQNSHVRKENYHCIWKRVQKNDADVSNCDLEKLNLGFSQFDNRLKKSTVKKELPNRVDSIILSQSAHENQEKLKVPKNPRRNKCLDPLEENESQCQKGSPVNGASSNVCLKTNMQSDDVFGSATQIASAKRSINAADSRTGTSSFRARYKKGNVQYVSLKPIPNPKACSRNVEATENVPIVVSSVDDQTVEHQFGLLSRSGKFDDLTAQRQELPAVDGEGDNADQEVSPSGQNVTHEQLASKCQAPVSSSVNVRVINAGQYSDNIKALPGDAQFGKLRNHNTCTLEQGYDNAATAKFFVPEAKSQTFHSLENDCRNIYQAVNDAHRAQLASKAIEIGNGYPAAEFEKLLHSASPFICPSVSIRTCQACFRSQATNDPLCRHEIPNISLENLWQWYEKHGSYGLEVKAEDHRNARHYGMDHSKFRAYFVPYLSAIQLFKYHRTRPIHNDNRTLGSVDVAECKMNRISESSPSADLRSIFSVLVPQPLIEDSSSLLQKGVLSDSASSSECNNGDLHHLPDEFNLSDDMELLFEYFESEQPQRRRPLFETIQELVSGNGPSNCRSYGDPSLLHTTSLDDLHPHSWFSVAWYPIYRIPDGNLRAAFLTYHSLGHFIHGNQTLKPPSVDDCIVSPIIGLQSYNAQGECWFQPRHSADDLTEEFLDMDLHTVLRERIRTLEQTASIMSRAVRKIGSDTLVNRHPDYEFFLSRRR</sequence>
<evidence type="ECO:0000313" key="1">
    <source>
        <dbReference type="Proteomes" id="UP000790787"/>
    </source>
</evidence>
<proteinExistence type="predicted"/>
<dbReference type="PANTHER" id="PTHR32010:SF22">
    <property type="entry name" value="DNA BINDING PROTEIN"/>
    <property type="match status" value="1"/>
</dbReference>
<dbReference type="Pfam" id="PF05623">
    <property type="entry name" value="DUF789"/>
    <property type="match status" value="1"/>
</dbReference>
<dbReference type="PaxDb" id="4097-A0A1S4CPA2"/>
<dbReference type="InterPro" id="IPR008507">
    <property type="entry name" value="DUF789"/>
</dbReference>
<dbReference type="PANTHER" id="PTHR32010">
    <property type="entry name" value="PHOTOSYSTEM II STABILITY/ASSEMBLY FACTOR HCF136, CHLOROPLASTIC"/>
    <property type="match status" value="1"/>
</dbReference>
<reference evidence="1" key="1">
    <citation type="journal article" date="2014" name="Nat. Commun.">
        <title>The tobacco genome sequence and its comparison with those of tomato and potato.</title>
        <authorList>
            <person name="Sierro N."/>
            <person name="Battey J.N."/>
            <person name="Ouadi S."/>
            <person name="Bakaher N."/>
            <person name="Bovet L."/>
            <person name="Willig A."/>
            <person name="Goepfert S."/>
            <person name="Peitsch M.C."/>
            <person name="Ivanov N.V."/>
        </authorList>
    </citation>
    <scope>NUCLEOTIDE SEQUENCE [LARGE SCALE GENOMIC DNA]</scope>
</reference>
<dbReference type="KEGG" id="nta:107821160"/>
<dbReference type="STRING" id="4097.A0A1S4CPA2"/>
<dbReference type="RefSeq" id="XP_016503062.1">
    <property type="nucleotide sequence ID" value="XM_016647576.1"/>
</dbReference>
<evidence type="ECO:0000313" key="3">
    <source>
        <dbReference type="RefSeq" id="XP_016503062.1"/>
    </source>
</evidence>
<keyword evidence="1" id="KW-1185">Reference proteome</keyword>